<dbReference type="Pfam" id="PF21839">
    <property type="entry name" value="DUF6898"/>
    <property type="match status" value="1"/>
</dbReference>
<keyword evidence="3" id="KW-1185">Reference proteome</keyword>
<proteinExistence type="predicted"/>
<dbReference type="RefSeq" id="WP_189988620.1">
    <property type="nucleotide sequence ID" value="NZ_BMZS01000003.1"/>
</dbReference>
<evidence type="ECO:0000313" key="2">
    <source>
        <dbReference type="EMBL" id="GHD47660.1"/>
    </source>
</evidence>
<dbReference type="Proteomes" id="UP000630353">
    <property type="component" value="Unassembled WGS sequence"/>
</dbReference>
<reference evidence="2" key="1">
    <citation type="journal article" date="2014" name="Int. J. Syst. Evol. Microbiol.">
        <title>Complete genome sequence of Corynebacterium casei LMG S-19264T (=DSM 44701T), isolated from a smear-ripened cheese.</title>
        <authorList>
            <consortium name="US DOE Joint Genome Institute (JGI-PGF)"/>
            <person name="Walter F."/>
            <person name="Albersmeier A."/>
            <person name="Kalinowski J."/>
            <person name="Ruckert C."/>
        </authorList>
    </citation>
    <scope>NUCLEOTIDE SEQUENCE</scope>
    <source>
        <strain evidence="2">KCTC 42651</strain>
    </source>
</reference>
<sequence>MATGRDDGVIFEFISVGAYVKVSAIDPATGIEASIVGDPASGETALRRAALRKLQYVMEKRKTGGRP</sequence>
<name>A0A919CNZ8_9PROT</name>
<reference evidence="2" key="2">
    <citation type="submission" date="2020-09" db="EMBL/GenBank/DDBJ databases">
        <authorList>
            <person name="Sun Q."/>
            <person name="Kim S."/>
        </authorList>
    </citation>
    <scope>NUCLEOTIDE SEQUENCE</scope>
    <source>
        <strain evidence="2">KCTC 42651</strain>
    </source>
</reference>
<feature type="domain" description="DUF6898" evidence="1">
    <location>
        <begin position="7"/>
        <end position="61"/>
    </location>
</feature>
<dbReference type="EMBL" id="BMZS01000003">
    <property type="protein sequence ID" value="GHD47660.1"/>
    <property type="molecule type" value="Genomic_DNA"/>
</dbReference>
<accession>A0A919CNZ8</accession>
<dbReference type="AlphaFoldDB" id="A0A919CNZ8"/>
<protein>
    <recommendedName>
        <fullName evidence="1">DUF6898 domain-containing protein</fullName>
    </recommendedName>
</protein>
<dbReference type="InterPro" id="IPR054193">
    <property type="entry name" value="DUF6898"/>
</dbReference>
<evidence type="ECO:0000313" key="3">
    <source>
        <dbReference type="Proteomes" id="UP000630353"/>
    </source>
</evidence>
<gene>
    <name evidence="2" type="ORF">GCM10017083_18310</name>
</gene>
<organism evidence="2 3">
    <name type="scientific">Thalassobaculum fulvum</name>
    <dbReference type="NCBI Taxonomy" id="1633335"/>
    <lineage>
        <taxon>Bacteria</taxon>
        <taxon>Pseudomonadati</taxon>
        <taxon>Pseudomonadota</taxon>
        <taxon>Alphaproteobacteria</taxon>
        <taxon>Rhodospirillales</taxon>
        <taxon>Thalassobaculaceae</taxon>
        <taxon>Thalassobaculum</taxon>
    </lineage>
</organism>
<evidence type="ECO:0000259" key="1">
    <source>
        <dbReference type="Pfam" id="PF21839"/>
    </source>
</evidence>
<comment type="caution">
    <text evidence="2">The sequence shown here is derived from an EMBL/GenBank/DDBJ whole genome shotgun (WGS) entry which is preliminary data.</text>
</comment>